<dbReference type="InterPro" id="IPR039634">
    <property type="entry name" value="Bul1-like"/>
</dbReference>
<dbReference type="PANTHER" id="PTHR31904">
    <property type="entry name" value="BYPASS OF STOP CODON PROTEIN 5-RELATED"/>
    <property type="match status" value="1"/>
</dbReference>
<organism evidence="4 5">
    <name type="scientific">Wickerhamomyces pijperi</name>
    <name type="common">Yeast</name>
    <name type="synonym">Pichia pijperi</name>
    <dbReference type="NCBI Taxonomy" id="599730"/>
    <lineage>
        <taxon>Eukaryota</taxon>
        <taxon>Fungi</taxon>
        <taxon>Dikarya</taxon>
        <taxon>Ascomycota</taxon>
        <taxon>Saccharomycotina</taxon>
        <taxon>Saccharomycetes</taxon>
        <taxon>Phaffomycetales</taxon>
        <taxon>Wickerhamomycetaceae</taxon>
        <taxon>Wickerhamomyces</taxon>
    </lineage>
</organism>
<accession>A0A9P8Q874</accession>
<feature type="domain" description="Bul1 N-terminal" evidence="2">
    <location>
        <begin position="100"/>
        <end position="478"/>
    </location>
</feature>
<evidence type="ECO:0000313" key="4">
    <source>
        <dbReference type="EMBL" id="KAH3684730.1"/>
    </source>
</evidence>
<dbReference type="Proteomes" id="UP000774326">
    <property type="component" value="Unassembled WGS sequence"/>
</dbReference>
<dbReference type="Pfam" id="PF04425">
    <property type="entry name" value="Bul1_N"/>
    <property type="match status" value="1"/>
</dbReference>
<feature type="compositionally biased region" description="Polar residues" evidence="1">
    <location>
        <begin position="179"/>
        <end position="189"/>
    </location>
</feature>
<evidence type="ECO:0008006" key="6">
    <source>
        <dbReference type="Google" id="ProtNLM"/>
    </source>
</evidence>
<dbReference type="InterPro" id="IPR022794">
    <property type="entry name" value="Bul1_C"/>
</dbReference>
<evidence type="ECO:0000256" key="1">
    <source>
        <dbReference type="SAM" id="MobiDB-lite"/>
    </source>
</evidence>
<comment type="caution">
    <text evidence="4">The sequence shown here is derived from an EMBL/GenBank/DDBJ whole genome shotgun (WGS) entry which is preliminary data.</text>
</comment>
<gene>
    <name evidence="4" type="ORF">WICPIJ_004316</name>
</gene>
<dbReference type="EMBL" id="JAEUBG010002352">
    <property type="protein sequence ID" value="KAH3684730.1"/>
    <property type="molecule type" value="Genomic_DNA"/>
</dbReference>
<evidence type="ECO:0000259" key="2">
    <source>
        <dbReference type="Pfam" id="PF04425"/>
    </source>
</evidence>
<proteinExistence type="predicted"/>
<reference evidence="4" key="1">
    <citation type="journal article" date="2021" name="Open Biol.">
        <title>Shared evolutionary footprints suggest mitochondrial oxidative damage underlies multiple complex I losses in fungi.</title>
        <authorList>
            <person name="Schikora-Tamarit M.A."/>
            <person name="Marcet-Houben M."/>
            <person name="Nosek J."/>
            <person name="Gabaldon T."/>
        </authorList>
    </citation>
    <scope>NUCLEOTIDE SEQUENCE</scope>
    <source>
        <strain evidence="4">CBS2887</strain>
    </source>
</reference>
<reference evidence="4" key="2">
    <citation type="submission" date="2021-01" db="EMBL/GenBank/DDBJ databases">
        <authorList>
            <person name="Schikora-Tamarit M.A."/>
        </authorList>
    </citation>
    <scope>NUCLEOTIDE SEQUENCE</scope>
    <source>
        <strain evidence="4">CBS2887</strain>
    </source>
</reference>
<evidence type="ECO:0000313" key="5">
    <source>
        <dbReference type="Proteomes" id="UP000774326"/>
    </source>
</evidence>
<dbReference type="PANTHER" id="PTHR31904:SF1">
    <property type="entry name" value="BYPASS OF STOP CODON PROTEIN 5-RELATED"/>
    <property type="match status" value="1"/>
</dbReference>
<evidence type="ECO:0000259" key="3">
    <source>
        <dbReference type="Pfam" id="PF04426"/>
    </source>
</evidence>
<dbReference type="AlphaFoldDB" id="A0A9P8Q874"/>
<name>A0A9P8Q874_WICPI</name>
<feature type="region of interest" description="Disordered" evidence="1">
    <location>
        <begin position="124"/>
        <end position="197"/>
    </location>
</feature>
<dbReference type="OrthoDB" id="3977431at2759"/>
<sequence length="811" mass="92252">MTIDPNTSNTNNFKFPLTAARSAPSSNALLAARSPELEPTPTHEEDLDYSTAFRREVFRRQKSEQYFKLQNLDEVIKKPRISNGDFLHLPPLKFDDQTIHNNAIFDVLPSFEMYHSLQFNTKRESMDNSSLRDFPPDYSDPSPSTSNSTPDTISDDDLIRPTYQNGVLLQPPTERINPVGNTHQSTSSPGREDLSDKNIVDNYHTFPQLDVPGLDIKIHVTKNVPIPDTKNENESPLKEYTSGDIVHGYVIIENNTSRDIPFYGFYVTLQGTISVIDMKSKKQILKTFLSMVDLSASWSYACISSSAVNQQYQYGTCDIVDGAEFGLRNDRILAKGRKYKKFFTFKFPYTLLDTSCRHDQPLHLLLPPTLGFNKLYKRGKYSDVVVDPLLNYGLNASVKGSPIMTKDLSDELVSVSYSINAVLISNERSETKGLEVLKHQEFFLRFIPFGFNESLFSSKSLLKNFKKVIQMNLKQCENFFNGEYKPKVLIQENTASLTPMNSKMNGHFPLRNEDEIPTEVRKTLKFSSKPSFLSKKPVSHGIISISSKIPKDGLPYMAPSLIQKLNEKSMLTEKGYENLNNMLTTLSNTERKVLDNLSITLRYESSQSSLIGSSTNLRSVKSNDALKNLPKLESVDVELIALNIFSDSNVPIKLSADIFIDQNSTSQDDFLGTFKSQFSGYQKQYDEHKKKFDQLEMNIDRFFAPTVYKDLRSIIDMTSTSTVVKKLFTCKMKQSEWTKPKPTDGQSDFNGYEKKVTIKLDLMKNISETLIPNFQSCLLSRFYFLKVKLAFNGGVVTDLKIPIRLRKFDDF</sequence>
<feature type="domain" description="Bul1 C-terminal" evidence="3">
    <location>
        <begin position="577"/>
        <end position="739"/>
    </location>
</feature>
<keyword evidence="5" id="KW-1185">Reference proteome</keyword>
<feature type="compositionally biased region" description="Low complexity" evidence="1">
    <location>
        <begin position="136"/>
        <end position="152"/>
    </location>
</feature>
<protein>
    <recommendedName>
        <fullName evidence="6">Ubiquitin ligase-binding protein BUL2</fullName>
    </recommendedName>
</protein>
<dbReference type="Pfam" id="PF04426">
    <property type="entry name" value="Bul1_C"/>
    <property type="match status" value="2"/>
</dbReference>
<feature type="domain" description="Bul1 C-terminal" evidence="3">
    <location>
        <begin position="750"/>
        <end position="808"/>
    </location>
</feature>
<dbReference type="InterPro" id="IPR007519">
    <property type="entry name" value="Bul1_N"/>
</dbReference>